<dbReference type="AlphaFoldDB" id="A0A835M330"/>
<feature type="compositionally biased region" description="Acidic residues" evidence="1">
    <location>
        <begin position="12"/>
        <end position="26"/>
    </location>
</feature>
<dbReference type="InterPro" id="IPR002156">
    <property type="entry name" value="RNaseH_domain"/>
</dbReference>
<name>A0A835M330_9MAGN</name>
<organism evidence="3 4">
    <name type="scientific">Coptis chinensis</name>
    <dbReference type="NCBI Taxonomy" id="261450"/>
    <lineage>
        <taxon>Eukaryota</taxon>
        <taxon>Viridiplantae</taxon>
        <taxon>Streptophyta</taxon>
        <taxon>Embryophyta</taxon>
        <taxon>Tracheophyta</taxon>
        <taxon>Spermatophyta</taxon>
        <taxon>Magnoliopsida</taxon>
        <taxon>Ranunculales</taxon>
        <taxon>Ranunculaceae</taxon>
        <taxon>Coptidoideae</taxon>
        <taxon>Coptis</taxon>
    </lineage>
</organism>
<dbReference type="SUPFAM" id="SSF53098">
    <property type="entry name" value="Ribonuclease H-like"/>
    <property type="match status" value="1"/>
</dbReference>
<protein>
    <recommendedName>
        <fullName evidence="2">RNase H type-1 domain-containing protein</fullName>
    </recommendedName>
</protein>
<dbReference type="EMBL" id="JADFTS010000003">
    <property type="protein sequence ID" value="KAF9617275.1"/>
    <property type="molecule type" value="Genomic_DNA"/>
</dbReference>
<evidence type="ECO:0000256" key="1">
    <source>
        <dbReference type="SAM" id="MobiDB-lite"/>
    </source>
</evidence>
<keyword evidence="4" id="KW-1185">Reference proteome</keyword>
<dbReference type="CDD" id="cd06222">
    <property type="entry name" value="RNase_H_like"/>
    <property type="match status" value="1"/>
</dbReference>
<dbReference type="Gene3D" id="3.30.420.10">
    <property type="entry name" value="Ribonuclease H-like superfamily/Ribonuclease H"/>
    <property type="match status" value="1"/>
</dbReference>
<dbReference type="OrthoDB" id="10573588at2759"/>
<dbReference type="GO" id="GO:0003676">
    <property type="term" value="F:nucleic acid binding"/>
    <property type="evidence" value="ECO:0007669"/>
    <property type="project" value="InterPro"/>
</dbReference>
<feature type="region of interest" description="Disordered" evidence="1">
    <location>
        <begin position="1"/>
        <end position="30"/>
    </location>
</feature>
<dbReference type="InterPro" id="IPR044730">
    <property type="entry name" value="RNase_H-like_dom_plant"/>
</dbReference>
<dbReference type="InterPro" id="IPR036397">
    <property type="entry name" value="RNaseH_sf"/>
</dbReference>
<dbReference type="InterPro" id="IPR012337">
    <property type="entry name" value="RNaseH-like_sf"/>
</dbReference>
<dbReference type="Pfam" id="PF13456">
    <property type="entry name" value="RVT_3"/>
    <property type="match status" value="1"/>
</dbReference>
<dbReference type="Proteomes" id="UP000631114">
    <property type="component" value="Unassembled WGS sequence"/>
</dbReference>
<comment type="caution">
    <text evidence="3">The sequence shown here is derived from an EMBL/GenBank/DDBJ whole genome shotgun (WGS) entry which is preliminary data.</text>
</comment>
<sequence length="154" mass="17368">MDTDSAAAENEVVQEEDSATDSETDLVDNIPEIPDDQFSDIESMELLLPDWHQNLVEFLRTRELPVDKALSDKKMIGIGTNFWAECMAILEGVELAVTRGWSKVWIETDSEAATITFTSGNVPWKMQAQWHKCTLLVQQMKITTIFERGKLCSG</sequence>
<accession>A0A835M330</accession>
<evidence type="ECO:0000259" key="2">
    <source>
        <dbReference type="Pfam" id="PF13456"/>
    </source>
</evidence>
<gene>
    <name evidence="3" type="ORF">IFM89_035219</name>
</gene>
<dbReference type="GO" id="GO:0004523">
    <property type="term" value="F:RNA-DNA hybrid ribonuclease activity"/>
    <property type="evidence" value="ECO:0007669"/>
    <property type="project" value="InterPro"/>
</dbReference>
<evidence type="ECO:0000313" key="4">
    <source>
        <dbReference type="Proteomes" id="UP000631114"/>
    </source>
</evidence>
<proteinExistence type="predicted"/>
<evidence type="ECO:0000313" key="3">
    <source>
        <dbReference type="EMBL" id="KAF9617275.1"/>
    </source>
</evidence>
<reference evidence="3 4" key="1">
    <citation type="submission" date="2020-10" db="EMBL/GenBank/DDBJ databases">
        <title>The Coptis chinensis genome and diversification of protoberbering-type alkaloids.</title>
        <authorList>
            <person name="Wang B."/>
            <person name="Shu S."/>
            <person name="Song C."/>
            <person name="Liu Y."/>
        </authorList>
    </citation>
    <scope>NUCLEOTIDE SEQUENCE [LARGE SCALE GENOMIC DNA]</scope>
    <source>
        <strain evidence="3">HL-2020</strain>
        <tissue evidence="3">Leaf</tissue>
    </source>
</reference>
<feature type="domain" description="RNase H type-1" evidence="2">
    <location>
        <begin position="73"/>
        <end position="119"/>
    </location>
</feature>